<comment type="caution">
    <text evidence="1">The sequence shown here is derived from an EMBL/GenBank/DDBJ whole genome shotgun (WGS) entry which is preliminary data.</text>
</comment>
<evidence type="ECO:0000313" key="1">
    <source>
        <dbReference type="EMBL" id="GAY22823.1"/>
    </source>
</evidence>
<accession>A0A292ZIX8</accession>
<dbReference type="AlphaFoldDB" id="A0A292ZIX8"/>
<name>A0A292ZIX8_SPHSA</name>
<reference evidence="1 2" key="2">
    <citation type="journal article" date="2013" name="Environ. Sci. Technol.">
        <title>The 4-tert-butylphenol-utilizing bacterium Sphingobium fuliginis OMI can degrade bisphenols via phenolic ring hydroxylation and meta-cleavage pathway.</title>
        <authorList>
            <person name="Ogata Y."/>
            <person name="Goda S."/>
            <person name="Toyama T."/>
            <person name="Sei K."/>
            <person name="Ike M."/>
        </authorList>
    </citation>
    <scope>NUCLEOTIDE SEQUENCE [LARGE SCALE GENOMIC DNA]</scope>
    <source>
        <strain evidence="1 2">OMI</strain>
    </source>
</reference>
<sequence length="90" mass="9508">MAGLEAIAPTGETVIDYDQRNLALYAALLEAHDAAVDWRTAAADVMGLDPSDPASEPCWRSHLKRAQWIVGEGMAAALVGFGKGTPLARS</sequence>
<reference evidence="1 2" key="1">
    <citation type="journal article" date="2013" name="Biodegradation">
        <title>Occurrence of 4-tert-butylphenol (4-t-BP) biodegradation in an aquatic sample caused by the presence of Spirodela polyrrhiza and isolation of a 4-t-BP-utilizing bacterium.</title>
        <authorList>
            <person name="Ogata Y."/>
            <person name="Toyama T."/>
            <person name="Yu N."/>
            <person name="Wang X."/>
            <person name="Sei K."/>
            <person name="Ike M."/>
        </authorList>
    </citation>
    <scope>NUCLEOTIDE SEQUENCE [LARGE SCALE GENOMIC DNA]</scope>
    <source>
        <strain evidence="1 2">OMI</strain>
    </source>
</reference>
<evidence type="ECO:0008006" key="3">
    <source>
        <dbReference type="Google" id="ProtNLM"/>
    </source>
</evidence>
<gene>
    <name evidence="1" type="ORF">SFOMI_3385</name>
</gene>
<evidence type="ECO:0000313" key="2">
    <source>
        <dbReference type="Proteomes" id="UP000221538"/>
    </source>
</evidence>
<dbReference type="EMBL" id="BEWI01000032">
    <property type="protein sequence ID" value="GAY22823.1"/>
    <property type="molecule type" value="Genomic_DNA"/>
</dbReference>
<organism evidence="1 2">
    <name type="scientific">Sphingobium fuliginis (strain ATCC 27551)</name>
    <dbReference type="NCBI Taxonomy" id="336203"/>
    <lineage>
        <taxon>Bacteria</taxon>
        <taxon>Pseudomonadati</taxon>
        <taxon>Pseudomonadota</taxon>
        <taxon>Alphaproteobacteria</taxon>
        <taxon>Sphingomonadales</taxon>
        <taxon>Sphingomonadaceae</taxon>
        <taxon>Sphingobium</taxon>
    </lineage>
</organism>
<dbReference type="Proteomes" id="UP000221538">
    <property type="component" value="Unassembled WGS sequence"/>
</dbReference>
<proteinExistence type="predicted"/>
<protein>
    <recommendedName>
        <fullName evidence="3">DUF2285 domain-containing protein</fullName>
    </recommendedName>
</protein>